<comment type="caution">
    <text evidence="13">The sequence shown here is derived from an EMBL/GenBank/DDBJ whole genome shotgun (WGS) entry which is preliminary data.</text>
</comment>
<feature type="transmembrane region" description="Helical" evidence="12">
    <location>
        <begin position="306"/>
        <end position="326"/>
    </location>
</feature>
<comment type="similarity">
    <text evidence="2">Belongs to the CorA metal ion transporter (MIT) (TC 1.A.35) family.</text>
</comment>
<dbReference type="RefSeq" id="WP_276830904.1">
    <property type="nucleotide sequence ID" value="NZ_DYTQ01000075.1"/>
</dbReference>
<evidence type="ECO:0000256" key="2">
    <source>
        <dbReference type="ARBA" id="ARBA00009765"/>
    </source>
</evidence>
<evidence type="ECO:0000256" key="8">
    <source>
        <dbReference type="ARBA" id="ARBA00023065"/>
    </source>
</evidence>
<dbReference type="GO" id="GO:0015087">
    <property type="term" value="F:cobalt ion transmembrane transporter activity"/>
    <property type="evidence" value="ECO:0007669"/>
    <property type="project" value="TreeGrafter"/>
</dbReference>
<evidence type="ECO:0000256" key="1">
    <source>
        <dbReference type="ARBA" id="ARBA00004651"/>
    </source>
</evidence>
<keyword evidence="9 12" id="KW-0472">Membrane</keyword>
<evidence type="ECO:0000256" key="10">
    <source>
        <dbReference type="ARBA" id="ARBA00034269"/>
    </source>
</evidence>
<evidence type="ECO:0000313" key="13">
    <source>
        <dbReference type="EMBL" id="HJH24168.1"/>
    </source>
</evidence>
<dbReference type="InterPro" id="IPR002523">
    <property type="entry name" value="MgTranspt_CorA/ZnTranspt_ZntB"/>
</dbReference>
<evidence type="ECO:0000256" key="9">
    <source>
        <dbReference type="ARBA" id="ARBA00023136"/>
    </source>
</evidence>
<evidence type="ECO:0000256" key="12">
    <source>
        <dbReference type="SAM" id="Phobius"/>
    </source>
</evidence>
<dbReference type="GO" id="GO:0050897">
    <property type="term" value="F:cobalt ion binding"/>
    <property type="evidence" value="ECO:0007669"/>
    <property type="project" value="TreeGrafter"/>
</dbReference>
<dbReference type="GO" id="GO:0000287">
    <property type="term" value="F:magnesium ion binding"/>
    <property type="evidence" value="ECO:0007669"/>
    <property type="project" value="TreeGrafter"/>
</dbReference>
<comment type="subcellular location">
    <subcellularLocation>
        <location evidence="1">Cell membrane</location>
        <topology evidence="1">Multi-pass membrane protein</topology>
    </subcellularLocation>
</comment>
<keyword evidence="3" id="KW-0813">Transport</keyword>
<dbReference type="PANTHER" id="PTHR46494">
    <property type="entry name" value="CORA FAMILY METAL ION TRANSPORTER (EUROFUNG)"/>
    <property type="match status" value="1"/>
</dbReference>
<evidence type="ECO:0000256" key="6">
    <source>
        <dbReference type="ARBA" id="ARBA00022842"/>
    </source>
</evidence>
<accession>A0A9D3AAH3</accession>
<evidence type="ECO:0000313" key="14">
    <source>
        <dbReference type="Proteomes" id="UP000700248"/>
    </source>
</evidence>
<reference evidence="13" key="2">
    <citation type="submission" date="2021-09" db="EMBL/GenBank/DDBJ databases">
        <authorList>
            <person name="Gilroy R."/>
        </authorList>
    </citation>
    <scope>NUCLEOTIDE SEQUENCE</scope>
    <source>
        <strain evidence="13">CHK175-13533</strain>
    </source>
</reference>
<dbReference type="Gene3D" id="3.30.460.20">
    <property type="entry name" value="CorA soluble domain-like"/>
    <property type="match status" value="1"/>
</dbReference>
<dbReference type="SUPFAM" id="SSF144083">
    <property type="entry name" value="Magnesium transport protein CorA, transmembrane region"/>
    <property type="match status" value="1"/>
</dbReference>
<dbReference type="PANTHER" id="PTHR46494:SF1">
    <property type="entry name" value="CORA FAMILY METAL ION TRANSPORTER (EUROFUNG)"/>
    <property type="match status" value="1"/>
</dbReference>
<gene>
    <name evidence="13" type="ORF">K8U84_06410</name>
</gene>
<evidence type="ECO:0000256" key="3">
    <source>
        <dbReference type="ARBA" id="ARBA00022448"/>
    </source>
</evidence>
<comment type="function">
    <text evidence="11">Mediates influx of magnesium ions. Alternates between open and closed states. Activated by low cytoplasmic Mg(2+) levels. Inactive when cytoplasmic Mg(2+) levels are high.</text>
</comment>
<dbReference type="AlphaFoldDB" id="A0A9D3AAH3"/>
<dbReference type="SUPFAM" id="SSF143865">
    <property type="entry name" value="CorA soluble domain-like"/>
    <property type="match status" value="1"/>
</dbReference>
<evidence type="ECO:0000256" key="7">
    <source>
        <dbReference type="ARBA" id="ARBA00022989"/>
    </source>
</evidence>
<feature type="transmembrane region" description="Helical" evidence="12">
    <location>
        <begin position="275"/>
        <end position="294"/>
    </location>
</feature>
<protein>
    <submittedName>
        <fullName evidence="13">Magnesium and cobalt transport protein CorA</fullName>
    </submittedName>
</protein>
<evidence type="ECO:0000256" key="5">
    <source>
        <dbReference type="ARBA" id="ARBA00022692"/>
    </source>
</evidence>
<evidence type="ECO:0000256" key="11">
    <source>
        <dbReference type="ARBA" id="ARBA00045497"/>
    </source>
</evidence>
<keyword evidence="8" id="KW-0406">Ion transport</keyword>
<keyword evidence="5 12" id="KW-0812">Transmembrane</keyword>
<dbReference type="FunFam" id="1.20.58.340:FF:000004">
    <property type="entry name" value="Magnesium transport protein CorA"/>
    <property type="match status" value="1"/>
</dbReference>
<keyword evidence="4" id="KW-1003">Cell membrane</keyword>
<dbReference type="Pfam" id="PF01544">
    <property type="entry name" value="CorA"/>
    <property type="match status" value="1"/>
</dbReference>
<dbReference type="InterPro" id="IPR045861">
    <property type="entry name" value="CorA_cytoplasmic_dom"/>
</dbReference>
<keyword evidence="7 12" id="KW-1133">Transmembrane helix</keyword>
<comment type="catalytic activity">
    <reaction evidence="10">
        <text>Mg(2+)(in) = Mg(2+)(out)</text>
        <dbReference type="Rhea" id="RHEA:29827"/>
        <dbReference type="ChEBI" id="CHEBI:18420"/>
    </reaction>
</comment>
<organism evidence="13 14">
    <name type="scientific">Paenalcaligenes hominis</name>
    <dbReference type="NCBI Taxonomy" id="643674"/>
    <lineage>
        <taxon>Bacteria</taxon>
        <taxon>Pseudomonadati</taxon>
        <taxon>Pseudomonadota</taxon>
        <taxon>Betaproteobacteria</taxon>
        <taxon>Burkholderiales</taxon>
        <taxon>Alcaligenaceae</taxon>
        <taxon>Paenalcaligenes</taxon>
    </lineage>
</organism>
<dbReference type="GO" id="GO:0005886">
    <property type="term" value="C:plasma membrane"/>
    <property type="evidence" value="ECO:0007669"/>
    <property type="project" value="UniProtKB-SubCell"/>
</dbReference>
<dbReference type="InterPro" id="IPR045863">
    <property type="entry name" value="CorA_TM1_TM2"/>
</dbReference>
<dbReference type="EMBL" id="DYTQ01000075">
    <property type="protein sequence ID" value="HJH24168.1"/>
    <property type="molecule type" value="Genomic_DNA"/>
</dbReference>
<dbReference type="GO" id="GO:0015095">
    <property type="term" value="F:magnesium ion transmembrane transporter activity"/>
    <property type="evidence" value="ECO:0007669"/>
    <property type="project" value="TreeGrafter"/>
</dbReference>
<proteinExistence type="inferred from homology"/>
<evidence type="ECO:0000256" key="4">
    <source>
        <dbReference type="ARBA" id="ARBA00022475"/>
    </source>
</evidence>
<dbReference type="Proteomes" id="UP000700248">
    <property type="component" value="Unassembled WGS sequence"/>
</dbReference>
<sequence>MTTNSSSRVSSAHIAKRYAAGQPPQTLDLDGLAHPVQANSIVWLSLIHPTDDELLEILPHFIGSQSRVLDEVVVKHRRPKVVEYDAVSLVVAITYKVDHGVLRFGEMQIIFGAGYLISIWRHTAMTDTESRAELEAKPDLLLRGADYVVAELLNSITDSYASQLLTLEYQVEKVEAQFFGGRFHHKDIEKAYHLRRTLLRIQSSIGPLAELSRRFSRQPALSYVGASSQAYFAEVADRIARLSELIGVLRDTTAFAFEGGMMIIQLQQNDISRKLAAWAAILAIPTALAGIYGMNFKLMPELDWSFGYPMVIGVMALVCSGLYYRFKKMQWL</sequence>
<keyword evidence="6" id="KW-0460">Magnesium</keyword>
<dbReference type="Gene3D" id="1.20.58.340">
    <property type="entry name" value="Magnesium transport protein CorA, transmembrane region"/>
    <property type="match status" value="2"/>
</dbReference>
<name>A0A9D3AAH3_9BURK</name>
<reference evidence="13" key="1">
    <citation type="journal article" date="2021" name="PeerJ">
        <title>Extensive microbial diversity within the chicken gut microbiome revealed by metagenomics and culture.</title>
        <authorList>
            <person name="Gilroy R."/>
            <person name="Ravi A."/>
            <person name="Getino M."/>
            <person name="Pursley I."/>
            <person name="Horton D.L."/>
            <person name="Alikhan N.F."/>
            <person name="Baker D."/>
            <person name="Gharbi K."/>
            <person name="Hall N."/>
            <person name="Watson M."/>
            <person name="Adriaenssens E.M."/>
            <person name="Foster-Nyarko E."/>
            <person name="Jarju S."/>
            <person name="Secka A."/>
            <person name="Antonio M."/>
            <person name="Oren A."/>
            <person name="Chaudhuri R.R."/>
            <person name="La Ragione R."/>
            <person name="Hildebrand F."/>
            <person name="Pallen M.J."/>
        </authorList>
    </citation>
    <scope>NUCLEOTIDE SEQUENCE</scope>
    <source>
        <strain evidence="13">CHK175-13533</strain>
    </source>
</reference>